<evidence type="ECO:0000259" key="1">
    <source>
        <dbReference type="Pfam" id="PF03358"/>
    </source>
</evidence>
<accession>A0A3N0BL69</accession>
<dbReference type="AlphaFoldDB" id="A0A3N0BL69"/>
<feature type="domain" description="NADPH-dependent FMN reductase-like" evidence="1">
    <location>
        <begin position="1"/>
        <end position="99"/>
    </location>
</feature>
<comment type="caution">
    <text evidence="2">The sequence shown here is derived from an EMBL/GenBank/DDBJ whole genome shotgun (WGS) entry which is preliminary data.</text>
</comment>
<dbReference type="Pfam" id="PF03358">
    <property type="entry name" value="FMN_red"/>
    <property type="match status" value="1"/>
</dbReference>
<sequence>MNAVLLCGSPRAKKSNSAYLLEQLRDRMEKDALAEVRQAAAAISDANERLAESVAASDVLVIALPLCADAIPSALYEALDRIREHVSRAQTAPMLYLIVNSGFYEARQNELAIEMLWNWCAACGMRRGRALAVGAGEMSQVAKMGAGPLKNLGRALDELANDIGQGRSGETMFVEPNFPRLFYRMAGHRSWNEQAKKNGLKPRDLLRAE</sequence>
<reference evidence="3" key="1">
    <citation type="submission" date="2018-05" db="EMBL/GenBank/DDBJ databases">
        <title>Genome Sequencing of selected type strains of the family Eggerthellaceae.</title>
        <authorList>
            <person name="Danylec N."/>
            <person name="Stoll D.A."/>
            <person name="Doetsch A."/>
            <person name="Huch M."/>
        </authorList>
    </citation>
    <scope>NUCLEOTIDE SEQUENCE [LARGE SCALE GENOMIC DNA]</scope>
    <source>
        <strain evidence="3">DSM 16106</strain>
    </source>
</reference>
<organism evidence="2 3">
    <name type="scientific">Paraeggerthella hongkongensis</name>
    <dbReference type="NCBI Taxonomy" id="230658"/>
    <lineage>
        <taxon>Bacteria</taxon>
        <taxon>Bacillati</taxon>
        <taxon>Actinomycetota</taxon>
        <taxon>Coriobacteriia</taxon>
        <taxon>Eggerthellales</taxon>
        <taxon>Eggerthellaceae</taxon>
        <taxon>Paraeggerthella</taxon>
    </lineage>
</organism>
<dbReference type="SUPFAM" id="SSF52218">
    <property type="entry name" value="Flavoproteins"/>
    <property type="match status" value="1"/>
</dbReference>
<proteinExistence type="predicted"/>
<gene>
    <name evidence="2" type="ORF">DMP08_01100</name>
</gene>
<evidence type="ECO:0000313" key="2">
    <source>
        <dbReference type="EMBL" id="RNL49077.1"/>
    </source>
</evidence>
<protein>
    <recommendedName>
        <fullName evidence="1">NADPH-dependent FMN reductase-like domain-containing protein</fullName>
    </recommendedName>
</protein>
<dbReference type="Proteomes" id="UP000278632">
    <property type="component" value="Unassembled WGS sequence"/>
</dbReference>
<dbReference type="EMBL" id="QICD01000001">
    <property type="protein sequence ID" value="RNL49077.1"/>
    <property type="molecule type" value="Genomic_DNA"/>
</dbReference>
<dbReference type="InterPro" id="IPR029039">
    <property type="entry name" value="Flavoprotein-like_sf"/>
</dbReference>
<dbReference type="OrthoDB" id="1026745at2"/>
<dbReference type="InterPro" id="IPR005025">
    <property type="entry name" value="FMN_Rdtase-like_dom"/>
</dbReference>
<dbReference type="RefSeq" id="WP_123191152.1">
    <property type="nucleotide sequence ID" value="NZ_QICD01000001.1"/>
</dbReference>
<keyword evidence="3" id="KW-1185">Reference proteome</keyword>
<dbReference type="Gene3D" id="3.40.50.360">
    <property type="match status" value="1"/>
</dbReference>
<dbReference type="GO" id="GO:0016491">
    <property type="term" value="F:oxidoreductase activity"/>
    <property type="evidence" value="ECO:0007669"/>
    <property type="project" value="InterPro"/>
</dbReference>
<name>A0A3N0BL69_9ACTN</name>
<evidence type="ECO:0000313" key="3">
    <source>
        <dbReference type="Proteomes" id="UP000278632"/>
    </source>
</evidence>